<organism evidence="1">
    <name type="scientific">viral metagenome</name>
    <dbReference type="NCBI Taxonomy" id="1070528"/>
    <lineage>
        <taxon>unclassified sequences</taxon>
        <taxon>metagenomes</taxon>
        <taxon>organismal metagenomes</taxon>
    </lineage>
</organism>
<reference evidence="1" key="1">
    <citation type="submission" date="2020-03" db="EMBL/GenBank/DDBJ databases">
        <title>The deep terrestrial virosphere.</title>
        <authorList>
            <person name="Holmfeldt K."/>
            <person name="Nilsson E."/>
            <person name="Simone D."/>
            <person name="Lopez-Fernandez M."/>
            <person name="Wu X."/>
            <person name="de Brujin I."/>
            <person name="Lundin D."/>
            <person name="Andersson A."/>
            <person name="Bertilsson S."/>
            <person name="Dopson M."/>
        </authorList>
    </citation>
    <scope>NUCLEOTIDE SEQUENCE</scope>
    <source>
        <strain evidence="1">MM415A00680</strain>
    </source>
</reference>
<dbReference type="EMBL" id="MT142431">
    <property type="protein sequence ID" value="QJA80691.1"/>
    <property type="molecule type" value="Genomic_DNA"/>
</dbReference>
<gene>
    <name evidence="1" type="ORF">MM415A00680_0022</name>
</gene>
<accession>A0A6M3KGF7</accession>
<dbReference type="AlphaFoldDB" id="A0A6M3KGF7"/>
<name>A0A6M3KGF7_9ZZZZ</name>
<evidence type="ECO:0000313" key="1">
    <source>
        <dbReference type="EMBL" id="QJA80691.1"/>
    </source>
</evidence>
<protein>
    <submittedName>
        <fullName evidence="1">Uncharacterized protein</fullName>
    </submittedName>
</protein>
<proteinExistence type="predicted"/>
<sequence>MESPKCRLCGKHHWGNCEFATTHDDKVEVISAVTQPVDGSWVDELPWRHPVRQRMSNMPEELEGIPLLLDKESNGGKFDKRAYQREYMRKRRSISAR</sequence>